<comment type="caution">
    <text evidence="4">The sequence shown here is derived from an EMBL/GenBank/DDBJ whole genome shotgun (WGS) entry which is preliminary data.</text>
</comment>
<proteinExistence type="inferred from homology"/>
<dbReference type="InterPro" id="IPR003018">
    <property type="entry name" value="GAF"/>
</dbReference>
<gene>
    <name evidence="4" type="ORF">GCM10009823_14250</name>
</gene>
<dbReference type="Gene3D" id="1.10.10.2840">
    <property type="entry name" value="PucR C-terminal helix-turn-helix domain"/>
    <property type="match status" value="1"/>
</dbReference>
<sequence>MSDEHPEPESYQRRTIELEALFETAGELSSLHHVDAVLGAIVQRSRQLLASDVAYLMLLDEARRQTYMRVSEGIQTQEFHGISLDYGEGLGGLVASTGMPQWTRDYRSDERFAPKIGEVVRAEALTALLGVPLKVGGRVRGVLFAADRRSRDFTHREIALLTSLANHAAIALDNAELHEQTQQVLEKWQSVSRKVAEQNRTLERASEFHERLTGLVAAGVPLGELAEAVAQFLGGAVAVLADDGTLLTPVRDAVELPTARELAAVSDPSGSGSAPLGEGVESGSGRHVVVARTGARRLGYLFYEGPVLSSTDVRSLERAALVTALTILHKRADEEARSRVMGELMAELAVRPGGDEAWLHKRAAAVGITVSGPPYAAVSVLESAESGGLDRLDAVVRTAREYGGLARAQEGEISLLVGGEDPSALARWISADLEQRLHTPVAAGAAGPYPTLCEAARALPRARTCAGVLAMTGRWSQGAAPEDVGLYTLLFSEAGRERIEEFVAETLGPVLEHDGRRDGRLLETLRAHFDHGSQTGAVSAALMIHVNTLYQRQERIDGLLGPGWRRGEQSLQVHLAVRLRDLLRGTG</sequence>
<organism evidence="4 5">
    <name type="scientific">Brevibacterium salitolerans</name>
    <dbReference type="NCBI Taxonomy" id="1403566"/>
    <lineage>
        <taxon>Bacteria</taxon>
        <taxon>Bacillati</taxon>
        <taxon>Actinomycetota</taxon>
        <taxon>Actinomycetes</taxon>
        <taxon>Micrococcales</taxon>
        <taxon>Brevibacteriaceae</taxon>
        <taxon>Brevibacterium</taxon>
    </lineage>
</organism>
<evidence type="ECO:0000313" key="5">
    <source>
        <dbReference type="Proteomes" id="UP001500984"/>
    </source>
</evidence>
<dbReference type="Proteomes" id="UP001500984">
    <property type="component" value="Unassembled WGS sequence"/>
</dbReference>
<dbReference type="Pfam" id="PF13556">
    <property type="entry name" value="HTH_30"/>
    <property type="match status" value="1"/>
</dbReference>
<protein>
    <submittedName>
        <fullName evidence="4">GAF domain-containing protein</fullName>
    </submittedName>
</protein>
<dbReference type="Pfam" id="PF17853">
    <property type="entry name" value="GGDEF_2"/>
    <property type="match status" value="1"/>
</dbReference>
<evidence type="ECO:0000256" key="2">
    <source>
        <dbReference type="SAM" id="MobiDB-lite"/>
    </source>
</evidence>
<evidence type="ECO:0000256" key="1">
    <source>
        <dbReference type="ARBA" id="ARBA00006754"/>
    </source>
</evidence>
<feature type="domain" description="GAF" evidence="3">
    <location>
        <begin position="33"/>
        <end position="182"/>
    </location>
</feature>
<dbReference type="Gene3D" id="3.30.450.40">
    <property type="match status" value="1"/>
</dbReference>
<evidence type="ECO:0000313" key="4">
    <source>
        <dbReference type="EMBL" id="GAA2094953.1"/>
    </source>
</evidence>
<keyword evidence="5" id="KW-1185">Reference proteome</keyword>
<dbReference type="PANTHER" id="PTHR33744:SF1">
    <property type="entry name" value="DNA-BINDING TRANSCRIPTIONAL ACTIVATOR ADER"/>
    <property type="match status" value="1"/>
</dbReference>
<dbReference type="InterPro" id="IPR025736">
    <property type="entry name" value="PucR_C-HTH_dom"/>
</dbReference>
<dbReference type="EMBL" id="BAAAPZ010000004">
    <property type="protein sequence ID" value="GAA2094953.1"/>
    <property type="molecule type" value="Genomic_DNA"/>
</dbReference>
<dbReference type="RefSeq" id="WP_291798144.1">
    <property type="nucleotide sequence ID" value="NZ_BAAAPZ010000004.1"/>
</dbReference>
<reference evidence="4 5" key="1">
    <citation type="journal article" date="2019" name="Int. J. Syst. Evol. Microbiol.">
        <title>The Global Catalogue of Microorganisms (GCM) 10K type strain sequencing project: providing services to taxonomists for standard genome sequencing and annotation.</title>
        <authorList>
            <consortium name="The Broad Institute Genomics Platform"/>
            <consortium name="The Broad Institute Genome Sequencing Center for Infectious Disease"/>
            <person name="Wu L."/>
            <person name="Ma J."/>
        </authorList>
    </citation>
    <scope>NUCLEOTIDE SEQUENCE [LARGE SCALE GENOMIC DNA]</scope>
    <source>
        <strain evidence="4 5">JCM 15900</strain>
    </source>
</reference>
<dbReference type="PANTHER" id="PTHR33744">
    <property type="entry name" value="CARBOHYDRATE DIACID REGULATOR"/>
    <property type="match status" value="1"/>
</dbReference>
<dbReference type="SMART" id="SM00065">
    <property type="entry name" value="GAF"/>
    <property type="match status" value="1"/>
</dbReference>
<dbReference type="InterPro" id="IPR042070">
    <property type="entry name" value="PucR_C-HTH_sf"/>
</dbReference>
<dbReference type="InterPro" id="IPR029016">
    <property type="entry name" value="GAF-like_dom_sf"/>
</dbReference>
<accession>A0ABN2WLW7</accession>
<dbReference type="InterPro" id="IPR041522">
    <property type="entry name" value="CdaR_GGDEF"/>
</dbReference>
<evidence type="ECO:0000259" key="3">
    <source>
        <dbReference type="SMART" id="SM00065"/>
    </source>
</evidence>
<name>A0ABN2WLW7_9MICO</name>
<dbReference type="SUPFAM" id="SSF55781">
    <property type="entry name" value="GAF domain-like"/>
    <property type="match status" value="1"/>
</dbReference>
<feature type="region of interest" description="Disordered" evidence="2">
    <location>
        <begin position="264"/>
        <end position="283"/>
    </location>
</feature>
<dbReference type="InterPro" id="IPR051448">
    <property type="entry name" value="CdaR-like_regulators"/>
</dbReference>
<dbReference type="Pfam" id="PF13185">
    <property type="entry name" value="GAF_2"/>
    <property type="match status" value="1"/>
</dbReference>
<comment type="similarity">
    <text evidence="1">Belongs to the CdaR family.</text>
</comment>